<dbReference type="Gene3D" id="1.10.1220.170">
    <property type="match status" value="1"/>
</dbReference>
<name>A0A9X1M7G7_9MICC</name>
<dbReference type="PANTHER" id="PTHR33713:SF6">
    <property type="entry name" value="ANTITOXIN YEFM"/>
    <property type="match status" value="1"/>
</dbReference>
<dbReference type="NCBIfam" id="TIGR01552">
    <property type="entry name" value="phd_fam"/>
    <property type="match status" value="1"/>
</dbReference>
<protein>
    <recommendedName>
        <fullName evidence="2">Antitoxin</fullName>
    </recommendedName>
</protein>
<evidence type="ECO:0000256" key="2">
    <source>
        <dbReference type="RuleBase" id="RU362080"/>
    </source>
</evidence>
<comment type="function">
    <text evidence="2">Antitoxin component of a type II toxin-antitoxin (TA) system.</text>
</comment>
<dbReference type="InterPro" id="IPR006442">
    <property type="entry name" value="Antitoxin_Phd/YefM"/>
</dbReference>
<dbReference type="Proteomes" id="UP000829758">
    <property type="component" value="Chromosome"/>
</dbReference>
<dbReference type="PANTHER" id="PTHR33713">
    <property type="entry name" value="ANTITOXIN YAFN-RELATED"/>
    <property type="match status" value="1"/>
</dbReference>
<dbReference type="AlphaFoldDB" id="A0A9X1M7G7"/>
<accession>A0A9X1M7G7</accession>
<evidence type="ECO:0000313" key="6">
    <source>
        <dbReference type="Proteomes" id="UP001155145"/>
    </source>
</evidence>
<keyword evidence="5" id="KW-1185">Reference proteome</keyword>
<comment type="similarity">
    <text evidence="1 2">Belongs to the phD/YefM antitoxin family.</text>
</comment>
<reference evidence="3" key="1">
    <citation type="submission" date="2021-10" db="EMBL/GenBank/DDBJ databases">
        <title>Novel species in genus Arthrobacter.</title>
        <authorList>
            <person name="Liu Y."/>
        </authorList>
    </citation>
    <scope>NUCLEOTIDE SEQUENCE</scope>
    <source>
        <strain evidence="5">zg-Y462</strain>
        <strain evidence="3">Zg-Y462</strain>
    </source>
</reference>
<dbReference type="InterPro" id="IPR036165">
    <property type="entry name" value="YefM-like_sf"/>
</dbReference>
<dbReference type="EMBL" id="CP094984">
    <property type="protein sequence ID" value="UON93458.1"/>
    <property type="molecule type" value="Genomic_DNA"/>
</dbReference>
<dbReference type="EMBL" id="JAJFZT010000001">
    <property type="protein sequence ID" value="MCC3271714.1"/>
    <property type="molecule type" value="Genomic_DNA"/>
</dbReference>
<evidence type="ECO:0000313" key="4">
    <source>
        <dbReference type="EMBL" id="UON93458.1"/>
    </source>
</evidence>
<dbReference type="Pfam" id="PF02604">
    <property type="entry name" value="PhdYeFM_antitox"/>
    <property type="match status" value="1"/>
</dbReference>
<proteinExistence type="inferred from homology"/>
<dbReference type="SUPFAM" id="SSF143120">
    <property type="entry name" value="YefM-like"/>
    <property type="match status" value="1"/>
</dbReference>
<dbReference type="InterPro" id="IPR051405">
    <property type="entry name" value="phD/YefM_antitoxin"/>
</dbReference>
<evidence type="ECO:0000313" key="5">
    <source>
        <dbReference type="Proteomes" id="UP000829758"/>
    </source>
</evidence>
<evidence type="ECO:0000313" key="3">
    <source>
        <dbReference type="EMBL" id="MCC3271714.1"/>
    </source>
</evidence>
<dbReference type="RefSeq" id="WP_227902096.1">
    <property type="nucleotide sequence ID" value="NZ_CP094984.1"/>
</dbReference>
<evidence type="ECO:0000256" key="1">
    <source>
        <dbReference type="ARBA" id="ARBA00009981"/>
    </source>
</evidence>
<organism evidence="3 6">
    <name type="scientific">Arthrobacter zhangbolii</name>
    <dbReference type="NCBI Taxonomy" id="2886936"/>
    <lineage>
        <taxon>Bacteria</taxon>
        <taxon>Bacillati</taxon>
        <taxon>Actinomycetota</taxon>
        <taxon>Actinomycetes</taxon>
        <taxon>Micrococcales</taxon>
        <taxon>Micrococcaceae</taxon>
        <taxon>Arthrobacter</taxon>
    </lineage>
</organism>
<gene>
    <name evidence="3" type="ORF">LJ755_03070</name>
    <name evidence="4" type="ORF">MUK71_07625</name>
</gene>
<dbReference type="Proteomes" id="UP001155145">
    <property type="component" value="Unassembled WGS sequence"/>
</dbReference>
<dbReference type="Gene3D" id="3.40.1620.10">
    <property type="entry name" value="YefM-like domain"/>
    <property type="match status" value="1"/>
</dbReference>
<sequence length="82" mass="9420">MAITATEARRDLARLIERVNDDRIEIEIVSKRGSAVLMSKDEYDSWMETNYLLSSPQNAQRLLASLTSARKDDTAEYEHCEQ</sequence>